<comment type="catalytic activity">
    <reaction evidence="1">
        <text>Random hydrolysis of (1-&gt;4)-beta-D-mannosidic linkages in mannans, galactomannans and glucomannans.</text>
        <dbReference type="EC" id="3.2.1.78"/>
    </reaction>
</comment>
<keyword evidence="5" id="KW-0732">Signal</keyword>
<comment type="subcellular location">
    <subcellularLocation>
        <location evidence="2">Secreted</location>
    </subcellularLocation>
</comment>
<reference evidence="9" key="1">
    <citation type="submission" date="2023-03" db="EMBL/GenBank/DDBJ databases">
        <title>Edaphobacter sp.</title>
        <authorList>
            <person name="Huber K.J."/>
            <person name="Papendorf J."/>
            <person name="Pilke C."/>
            <person name="Bunk B."/>
            <person name="Sproeer C."/>
            <person name="Pester M."/>
        </authorList>
    </citation>
    <scope>NUCLEOTIDE SEQUENCE</scope>
    <source>
        <strain evidence="9">DSM 110680</strain>
    </source>
</reference>
<evidence type="ECO:0000256" key="4">
    <source>
        <dbReference type="ARBA" id="ARBA00022525"/>
    </source>
</evidence>
<evidence type="ECO:0000256" key="2">
    <source>
        <dbReference type="ARBA" id="ARBA00004613"/>
    </source>
</evidence>
<protein>
    <recommendedName>
        <fullName evidence="3">mannan endo-1,4-beta-mannosidase</fullName>
        <ecNumber evidence="3">3.2.1.78</ecNumber>
    </recommendedName>
</protein>
<dbReference type="AlphaFoldDB" id="A0AAU7DF14"/>
<evidence type="ECO:0000256" key="6">
    <source>
        <dbReference type="ARBA" id="ARBA00022801"/>
    </source>
</evidence>
<accession>A0AAU7DF14</accession>
<dbReference type="Gene3D" id="3.20.20.80">
    <property type="entry name" value="Glycosidases"/>
    <property type="match status" value="1"/>
</dbReference>
<keyword evidence="7" id="KW-0326">Glycosidase</keyword>
<keyword evidence="6" id="KW-0378">Hydrolase</keyword>
<dbReference type="InterPro" id="IPR001547">
    <property type="entry name" value="Glyco_hydro_5"/>
</dbReference>
<evidence type="ECO:0000256" key="7">
    <source>
        <dbReference type="ARBA" id="ARBA00023295"/>
    </source>
</evidence>
<evidence type="ECO:0000313" key="9">
    <source>
        <dbReference type="EMBL" id="XBH16240.1"/>
    </source>
</evidence>
<evidence type="ECO:0000259" key="8">
    <source>
        <dbReference type="Pfam" id="PF26410"/>
    </source>
</evidence>
<dbReference type="PANTHER" id="PTHR31451">
    <property type="match status" value="1"/>
</dbReference>
<dbReference type="GO" id="GO:0016985">
    <property type="term" value="F:mannan endo-1,4-beta-mannosidase activity"/>
    <property type="evidence" value="ECO:0007669"/>
    <property type="project" value="TreeGrafter"/>
</dbReference>
<evidence type="ECO:0000256" key="1">
    <source>
        <dbReference type="ARBA" id="ARBA00001678"/>
    </source>
</evidence>
<dbReference type="GO" id="GO:0005576">
    <property type="term" value="C:extracellular region"/>
    <property type="evidence" value="ECO:0007669"/>
    <property type="project" value="UniProtKB-SubCell"/>
</dbReference>
<dbReference type="InterPro" id="IPR017853">
    <property type="entry name" value="GH"/>
</dbReference>
<dbReference type="EMBL" id="CP121196">
    <property type="protein sequence ID" value="XBH16240.1"/>
    <property type="molecule type" value="Genomic_DNA"/>
</dbReference>
<sequence>MRSLLVCCTLLASTLYGQSFVQRSGTHLALDNKEFRFSGPNIEWLGLEGYGPHDPFGPRYASHFEIDDVFATAAEMGARVVRSQTMGDTVGCPRCIEPEEGQFNDGAFEASDYALSVAAKSNMKVIITLIGDCATCSGGGIGQYIAWHKKTNFQDFFTEPAIIAAYERHIDAVLNHRNAITGVLYRDDPAILAWENCNMCGILSMFTHGNLADVAKWSETIGEHIKSIDHRHLYLDTTGIFRNDAEILNNPSVDAFAFEEYPHWDTILGITFQHTTAETIARDAATVVKHDKVFIVNEFGWDKTDWATPDDLKHVLDSFAHNPDISGDGFWALQGHLDDFGFQPIPADTSDPAFATKGESGEWWALYYSGRKTLVMSAEDMAGRAQQLRAHAYEMSGVPLPKHAVPPPPVIGSTVLGGLLTWRGSAGATRYSIESMAPGTSQWKLVCDRCATDEQGQWIDPHPMLGAHYRITAYNLDNAASAPSAAK</sequence>
<evidence type="ECO:0000256" key="3">
    <source>
        <dbReference type="ARBA" id="ARBA00012706"/>
    </source>
</evidence>
<evidence type="ECO:0000256" key="5">
    <source>
        <dbReference type="ARBA" id="ARBA00022729"/>
    </source>
</evidence>
<dbReference type="InterPro" id="IPR045053">
    <property type="entry name" value="MAN-like"/>
</dbReference>
<feature type="domain" description="Glycoside hydrolase family 5" evidence="8">
    <location>
        <begin position="18"/>
        <end position="234"/>
    </location>
</feature>
<keyword evidence="4" id="KW-0964">Secreted</keyword>
<proteinExistence type="predicted"/>
<name>A0AAU7DF14_9BACT</name>
<organism evidence="9">
    <name type="scientific">Telmatobacter sp. DSM 110680</name>
    <dbReference type="NCBI Taxonomy" id="3036704"/>
    <lineage>
        <taxon>Bacteria</taxon>
        <taxon>Pseudomonadati</taxon>
        <taxon>Acidobacteriota</taxon>
        <taxon>Terriglobia</taxon>
        <taxon>Terriglobales</taxon>
        <taxon>Acidobacteriaceae</taxon>
        <taxon>Telmatobacter</taxon>
    </lineage>
</organism>
<dbReference type="EC" id="3.2.1.78" evidence="3"/>
<dbReference type="SUPFAM" id="SSF51445">
    <property type="entry name" value="(Trans)glycosidases"/>
    <property type="match status" value="1"/>
</dbReference>
<dbReference type="PANTHER" id="PTHR31451:SF39">
    <property type="entry name" value="MANNAN ENDO-1,4-BETA-MANNOSIDASE 1"/>
    <property type="match status" value="1"/>
</dbReference>
<dbReference type="RefSeq" id="WP_348261467.1">
    <property type="nucleotide sequence ID" value="NZ_CP121196.1"/>
</dbReference>
<gene>
    <name evidence="9" type="ORF">P8935_16885</name>
</gene>
<dbReference type="Pfam" id="PF26410">
    <property type="entry name" value="GH5_mannosidase"/>
    <property type="match status" value="1"/>
</dbReference>